<feature type="region of interest" description="Disordered" evidence="1">
    <location>
        <begin position="1"/>
        <end position="182"/>
    </location>
</feature>
<dbReference type="PANTHER" id="PTHR24348:SF68">
    <property type="entry name" value="SERINE_THREONINE-PROTEIN KINASE ATG1C"/>
    <property type="match status" value="1"/>
</dbReference>
<name>A0A7J0D1V6_STRMI</name>
<dbReference type="SMART" id="SM00220">
    <property type="entry name" value="S_TKc"/>
    <property type="match status" value="1"/>
</dbReference>
<keyword evidence="2" id="KW-1133">Transmembrane helix</keyword>
<feature type="transmembrane region" description="Helical" evidence="2">
    <location>
        <begin position="860"/>
        <end position="876"/>
    </location>
</feature>
<feature type="transmembrane region" description="Helical" evidence="2">
    <location>
        <begin position="832"/>
        <end position="853"/>
    </location>
</feature>
<evidence type="ECO:0000313" key="4">
    <source>
        <dbReference type="EMBL" id="GFN08720.1"/>
    </source>
</evidence>
<dbReference type="InterPro" id="IPR045269">
    <property type="entry name" value="Atg1-like"/>
</dbReference>
<dbReference type="Proteomes" id="UP000498740">
    <property type="component" value="Unassembled WGS sequence"/>
</dbReference>
<feature type="transmembrane region" description="Helical" evidence="2">
    <location>
        <begin position="1021"/>
        <end position="1040"/>
    </location>
</feature>
<dbReference type="PANTHER" id="PTHR24348">
    <property type="entry name" value="SERINE/THREONINE-PROTEIN KINASE UNC-51-RELATED"/>
    <property type="match status" value="1"/>
</dbReference>
<feature type="transmembrane region" description="Helical" evidence="2">
    <location>
        <begin position="978"/>
        <end position="1001"/>
    </location>
</feature>
<dbReference type="AlphaFoldDB" id="A0A7J0D1V6"/>
<evidence type="ECO:0000313" key="5">
    <source>
        <dbReference type="Proteomes" id="UP000498740"/>
    </source>
</evidence>
<protein>
    <recommendedName>
        <fullName evidence="3">Protein kinase domain-containing protein</fullName>
    </recommendedName>
</protein>
<accession>A0A7J0D1V6</accession>
<feature type="compositionally biased region" description="Basic and acidic residues" evidence="1">
    <location>
        <begin position="161"/>
        <end position="177"/>
    </location>
</feature>
<feature type="transmembrane region" description="Helical" evidence="2">
    <location>
        <begin position="783"/>
        <end position="807"/>
    </location>
</feature>
<dbReference type="GO" id="GO:0004674">
    <property type="term" value="F:protein serine/threonine kinase activity"/>
    <property type="evidence" value="ECO:0007669"/>
    <property type="project" value="InterPro"/>
</dbReference>
<dbReference type="PROSITE" id="PS50011">
    <property type="entry name" value="PROTEIN_KINASE_DOM"/>
    <property type="match status" value="1"/>
</dbReference>
<keyword evidence="2" id="KW-0472">Membrane</keyword>
<dbReference type="GO" id="GO:0005737">
    <property type="term" value="C:cytoplasm"/>
    <property type="evidence" value="ECO:0007669"/>
    <property type="project" value="TreeGrafter"/>
</dbReference>
<evidence type="ECO:0000259" key="3">
    <source>
        <dbReference type="PROSITE" id="PS50011"/>
    </source>
</evidence>
<dbReference type="Gene3D" id="1.10.510.10">
    <property type="entry name" value="Transferase(Phosphotransferase) domain 1"/>
    <property type="match status" value="1"/>
</dbReference>
<feature type="domain" description="Protein kinase" evidence="3">
    <location>
        <begin position="187"/>
        <end position="447"/>
    </location>
</feature>
<dbReference type="InterPro" id="IPR011009">
    <property type="entry name" value="Kinase-like_dom_sf"/>
</dbReference>
<feature type="transmembrane region" description="Helical" evidence="2">
    <location>
        <begin position="1091"/>
        <end position="1111"/>
    </location>
</feature>
<evidence type="ECO:0000256" key="2">
    <source>
        <dbReference type="SAM" id="Phobius"/>
    </source>
</evidence>
<comment type="caution">
    <text evidence="4">The sequence shown here is derived from an EMBL/GenBank/DDBJ whole genome shotgun (WGS) entry which is preliminary data.</text>
</comment>
<feature type="transmembrane region" description="Helical" evidence="2">
    <location>
        <begin position="684"/>
        <end position="703"/>
    </location>
</feature>
<dbReference type="InterPro" id="IPR000719">
    <property type="entry name" value="Prot_kinase_dom"/>
</dbReference>
<keyword evidence="2" id="KW-0812">Transmembrane</keyword>
<organism evidence="4 5">
    <name type="scientific">Streptomyces microflavus</name>
    <name type="common">Streptomyces lipmanii</name>
    <dbReference type="NCBI Taxonomy" id="1919"/>
    <lineage>
        <taxon>Bacteria</taxon>
        <taxon>Bacillati</taxon>
        <taxon>Actinomycetota</taxon>
        <taxon>Actinomycetes</taxon>
        <taxon>Kitasatosporales</taxon>
        <taxon>Streptomycetaceae</taxon>
        <taxon>Streptomyces</taxon>
    </lineage>
</organism>
<evidence type="ECO:0000256" key="1">
    <source>
        <dbReference type="SAM" id="MobiDB-lite"/>
    </source>
</evidence>
<dbReference type="Pfam" id="PF00069">
    <property type="entry name" value="Pkinase"/>
    <property type="match status" value="1"/>
</dbReference>
<feature type="transmembrane region" description="Helical" evidence="2">
    <location>
        <begin position="1047"/>
        <end position="1064"/>
    </location>
</feature>
<sequence length="1119" mass="120785">MADNATDGPANDAQPPNRPPSPATRKQDSRRTPASPPTRVQPQAATPPSSPTRKQTPDPTPDAAPPSPPTRVQRQDSVSQGDPVPLPRQDSVSQGDPVPLPRQDSVSQGDPVPLPRQDSPPASPPTRAQRSGAKKAAAGPPPSPPTRHQHAQAPTPSGGSRHSDPPTRRESGNRARAEFPQGLLDRYEPYNIAGAGSEGTVWHVRRLADGSNAAVKIAHPGQSMDMDTLEHLATPEFSRHTPRIHEFGDVAVGPSVCGWVAMEYLPETFEDLLSRRLRDGKPRQDRKQTERTVRELADLLDFWQTRIDRNPLDLKPANILVRRSAGPHEFVVADFGGIARFTASQSYRDFQITALYMAPEQIVHQNLKATPWWTLGLILYQVFTGRPLYVLGDDALITDEAWTRGLILNNEVDLSAVTDVRQNLLLQGLLTKDPDDRWTAPEVRRWLKGEDPPVVRPPGPVDQPSAAARHAHRPISFRGVAHHEAENLAAEMARHSQEAADWLQGDGGPRLAAWLRDDLQDTSYDDSQLLALRSGRDRPVRAALAALSFVAVFAPTATPQYRGRRVDAEGIARIAQGQGSVAFVDELLGANVPAVASRFRCYHSGCDEGACAVLLALAAELADTVDAVRGRARSLRRRGSADGELDQRETDATYGVAAALIVHPEQRRQVLLPLTGLPGLPASLVAKAPAAVVVLLALLRALLHRVGAVLGRRSPDAAFLRRWAALHRGAAHGDVRTVRGRAALVAAAVLLPRALRADAIGQDHEITLGERWSASWRPLVRRLAAGAVLFAAFWLLIWSGALVRAVLDMGGGWALLSSEEGNVVPLARAADAAARAQADLCAVALAGAVAFAAAPARASARMFVAAAALVAWVGYARPDLPPLTPLHAPDWVVERLRDLLGGWQSWNGLAAFALVVPAGLLLALAARQLQTARVAETEQAGLRRERAEQRRARMGLPRRPYQNPERWRTGRPGLLDRLLFAVAALLALVTLLWAVVEIRVAHTGEHPTLASWGTGQQGAAYQSQYVLACAAVCVVAALFSPQGARRMLRSTAVVVMVLGFWPPPVQPARSVSLPVTPQLFAEFAATWGHGAFWAALLLALPLSLYAGGFAAHRSRRAAR</sequence>
<dbReference type="SUPFAM" id="SSF56112">
    <property type="entry name" value="Protein kinase-like (PK-like)"/>
    <property type="match status" value="1"/>
</dbReference>
<feature type="transmembrane region" description="Helical" evidence="2">
    <location>
        <begin position="906"/>
        <end position="926"/>
    </location>
</feature>
<feature type="compositionally biased region" description="Pro residues" evidence="1">
    <location>
        <begin position="58"/>
        <end position="69"/>
    </location>
</feature>
<dbReference type="GO" id="GO:0005524">
    <property type="term" value="F:ATP binding"/>
    <property type="evidence" value="ECO:0007669"/>
    <property type="project" value="InterPro"/>
</dbReference>
<dbReference type="EMBL" id="BLWD01000001">
    <property type="protein sequence ID" value="GFN08720.1"/>
    <property type="molecule type" value="Genomic_DNA"/>
</dbReference>
<gene>
    <name evidence="4" type="ORF">Smic_72760</name>
</gene>
<dbReference type="RefSeq" id="WP_190167620.1">
    <property type="nucleotide sequence ID" value="NZ_BMUG01000003.1"/>
</dbReference>
<reference evidence="4 5" key="1">
    <citation type="submission" date="2020-05" db="EMBL/GenBank/DDBJ databases">
        <title>Whole genome shotgun sequence of Streptomyces microflavus NBRC 13062.</title>
        <authorList>
            <person name="Komaki H."/>
            <person name="Tamura T."/>
        </authorList>
    </citation>
    <scope>NUCLEOTIDE SEQUENCE [LARGE SCALE GENOMIC DNA]</scope>
    <source>
        <strain evidence="4 5">NBRC 13062</strain>
    </source>
</reference>
<feature type="compositionally biased region" description="Polar residues" evidence="1">
    <location>
        <begin position="38"/>
        <end position="54"/>
    </location>
</feature>
<proteinExistence type="predicted"/>